<protein>
    <submittedName>
        <fullName evidence="2">Uncharacterized protein</fullName>
    </submittedName>
</protein>
<dbReference type="EMBL" id="JAHHUM010000873">
    <property type="protein sequence ID" value="KAK5616727.1"/>
    <property type="molecule type" value="Genomic_DNA"/>
</dbReference>
<evidence type="ECO:0000313" key="3">
    <source>
        <dbReference type="Proteomes" id="UP001311232"/>
    </source>
</evidence>
<organism evidence="2 3">
    <name type="scientific">Crenichthys baileyi</name>
    <name type="common">White River springfish</name>
    <dbReference type="NCBI Taxonomy" id="28760"/>
    <lineage>
        <taxon>Eukaryota</taxon>
        <taxon>Metazoa</taxon>
        <taxon>Chordata</taxon>
        <taxon>Craniata</taxon>
        <taxon>Vertebrata</taxon>
        <taxon>Euteleostomi</taxon>
        <taxon>Actinopterygii</taxon>
        <taxon>Neopterygii</taxon>
        <taxon>Teleostei</taxon>
        <taxon>Neoteleostei</taxon>
        <taxon>Acanthomorphata</taxon>
        <taxon>Ovalentaria</taxon>
        <taxon>Atherinomorphae</taxon>
        <taxon>Cyprinodontiformes</taxon>
        <taxon>Goodeidae</taxon>
        <taxon>Crenichthys</taxon>
    </lineage>
</organism>
<evidence type="ECO:0000256" key="1">
    <source>
        <dbReference type="SAM" id="MobiDB-lite"/>
    </source>
</evidence>
<accession>A0AAV9S755</accession>
<feature type="region of interest" description="Disordered" evidence="1">
    <location>
        <begin position="38"/>
        <end position="67"/>
    </location>
</feature>
<reference evidence="2 3" key="1">
    <citation type="submission" date="2021-06" db="EMBL/GenBank/DDBJ databases">
        <authorList>
            <person name="Palmer J.M."/>
        </authorList>
    </citation>
    <scope>NUCLEOTIDE SEQUENCE [LARGE SCALE GENOMIC DNA]</scope>
    <source>
        <strain evidence="2 3">MEX-2019</strain>
        <tissue evidence="2">Muscle</tissue>
    </source>
</reference>
<comment type="caution">
    <text evidence="2">The sequence shown here is derived from an EMBL/GenBank/DDBJ whole genome shotgun (WGS) entry which is preliminary data.</text>
</comment>
<proteinExistence type="predicted"/>
<sequence>MVEGLEVGPERRTWQGGRMMAFKRNSLWEKENHWVGGWEVSPKRGGEKGVKKQRTAEKMDRKLSVQTRGQECFSPGFTKRSDDFLQPSPGKMWKLLSAPVEAG</sequence>
<feature type="compositionally biased region" description="Basic and acidic residues" evidence="1">
    <location>
        <begin position="41"/>
        <end position="63"/>
    </location>
</feature>
<evidence type="ECO:0000313" key="2">
    <source>
        <dbReference type="EMBL" id="KAK5616727.1"/>
    </source>
</evidence>
<keyword evidence="3" id="KW-1185">Reference proteome</keyword>
<dbReference type="Proteomes" id="UP001311232">
    <property type="component" value="Unassembled WGS sequence"/>
</dbReference>
<name>A0AAV9S755_9TELE</name>
<gene>
    <name evidence="2" type="ORF">CRENBAI_024202</name>
</gene>
<dbReference type="AlphaFoldDB" id="A0AAV9S755"/>